<comment type="caution">
    <text evidence="1">The sequence shown here is derived from an EMBL/GenBank/DDBJ whole genome shotgun (WGS) entry which is preliminary data.</text>
</comment>
<gene>
    <name evidence="1" type="ORF">IHE45_04G009800</name>
</gene>
<accession>A0ACB7WAB0</accession>
<evidence type="ECO:0000313" key="2">
    <source>
        <dbReference type="Proteomes" id="UP000827976"/>
    </source>
</evidence>
<dbReference type="EMBL" id="CM037014">
    <property type="protein sequence ID" value="KAH7684955.1"/>
    <property type="molecule type" value="Genomic_DNA"/>
</dbReference>
<name>A0ACB7WAB0_DIOAL</name>
<reference evidence="2" key="1">
    <citation type="journal article" date="2022" name="Nat. Commun.">
        <title>Chromosome evolution and the genetic basis of agronomically important traits in greater yam.</title>
        <authorList>
            <person name="Bredeson J.V."/>
            <person name="Lyons J.B."/>
            <person name="Oniyinde I.O."/>
            <person name="Okereke N.R."/>
            <person name="Kolade O."/>
            <person name="Nnabue I."/>
            <person name="Nwadili C.O."/>
            <person name="Hribova E."/>
            <person name="Parker M."/>
            <person name="Nwogha J."/>
            <person name="Shu S."/>
            <person name="Carlson J."/>
            <person name="Kariba R."/>
            <person name="Muthemba S."/>
            <person name="Knop K."/>
            <person name="Barton G.J."/>
            <person name="Sherwood A.V."/>
            <person name="Lopez-Montes A."/>
            <person name="Asiedu R."/>
            <person name="Jamnadass R."/>
            <person name="Muchugi A."/>
            <person name="Goodstein D."/>
            <person name="Egesi C.N."/>
            <person name="Featherston J."/>
            <person name="Asfaw A."/>
            <person name="Simpson G.G."/>
            <person name="Dolezel J."/>
            <person name="Hendre P.S."/>
            <person name="Van Deynze A."/>
            <person name="Kumar P.L."/>
            <person name="Obidiegwu J.E."/>
            <person name="Bhattacharjee R."/>
            <person name="Rokhsar D.S."/>
        </authorList>
    </citation>
    <scope>NUCLEOTIDE SEQUENCE [LARGE SCALE GENOMIC DNA]</scope>
    <source>
        <strain evidence="2">cv. TDa95/00328</strain>
    </source>
</reference>
<proteinExistence type="predicted"/>
<evidence type="ECO:0000313" key="1">
    <source>
        <dbReference type="EMBL" id="KAH7684955.1"/>
    </source>
</evidence>
<dbReference type="Proteomes" id="UP000827976">
    <property type="component" value="Chromosome 4"/>
</dbReference>
<organism evidence="1 2">
    <name type="scientific">Dioscorea alata</name>
    <name type="common">Purple yam</name>
    <dbReference type="NCBI Taxonomy" id="55571"/>
    <lineage>
        <taxon>Eukaryota</taxon>
        <taxon>Viridiplantae</taxon>
        <taxon>Streptophyta</taxon>
        <taxon>Embryophyta</taxon>
        <taxon>Tracheophyta</taxon>
        <taxon>Spermatophyta</taxon>
        <taxon>Magnoliopsida</taxon>
        <taxon>Liliopsida</taxon>
        <taxon>Dioscoreales</taxon>
        <taxon>Dioscoreaceae</taxon>
        <taxon>Dioscorea</taxon>
    </lineage>
</organism>
<keyword evidence="2" id="KW-1185">Reference proteome</keyword>
<sequence length="206" mass="24375">MVSLRRRRLLGLCSGKHSFSIGIPKFFENNTFVESRNQNIRPSSVHPLPAVIIDHQKLISEECVESTTVIKEEVDHYFQDKKIKHRKNYRRKQYKDQEPSIMRGVYFKNTKWQAAIKVDKKQIHLGTVGSQEEAAKLYDRAAYICGRRPNFELSEEEKQELSRYKWEEFLEITRNSISTKKHQRRQGGGRKKMNENNLQFNNLESM</sequence>
<protein>
    <submittedName>
        <fullName evidence="1">AP2-like ethylene-responsive transcription factor domain-containing protein</fullName>
    </submittedName>
</protein>